<evidence type="ECO:0000313" key="2">
    <source>
        <dbReference type="EMBL" id="CAF0704343.1"/>
    </source>
</evidence>
<evidence type="ECO:0000313" key="3">
    <source>
        <dbReference type="Proteomes" id="UP000663859"/>
    </source>
</evidence>
<keyword evidence="3" id="KW-1185">Reference proteome</keyword>
<feature type="region of interest" description="Disordered" evidence="1">
    <location>
        <begin position="154"/>
        <end position="177"/>
    </location>
</feature>
<accession>A0A8J2BSH6</accession>
<evidence type="ECO:0000256" key="1">
    <source>
        <dbReference type="SAM" id="MobiDB-lite"/>
    </source>
</evidence>
<name>A0A8J2BSH6_9BACT</name>
<gene>
    <name evidence="2" type="ORF">MPNT_650006</name>
</gene>
<dbReference type="AlphaFoldDB" id="A0A8J2BSH6"/>
<dbReference type="RefSeq" id="WP_174583581.1">
    <property type="nucleotide sequence ID" value="NZ_CAJNOB010000062.1"/>
</dbReference>
<dbReference type="Proteomes" id="UP000663859">
    <property type="component" value="Unassembled WGS sequence"/>
</dbReference>
<protein>
    <submittedName>
        <fullName evidence="2">Uncharacterized protein</fullName>
    </submittedName>
</protein>
<comment type="caution">
    <text evidence="2">The sequence shown here is derived from an EMBL/GenBank/DDBJ whole genome shotgun (WGS) entry which is preliminary data.</text>
</comment>
<reference evidence="2" key="1">
    <citation type="submission" date="2021-02" db="EMBL/GenBank/DDBJ databases">
        <authorList>
            <person name="Cremers G."/>
            <person name="Picone N."/>
        </authorList>
    </citation>
    <scope>NUCLEOTIDE SEQUENCE</scope>
    <source>
        <strain evidence="2">PQ17</strain>
    </source>
</reference>
<sequence>MAHLGARLEDPLWRRSPIGHWSGGIDAGLCGPEKLLKPRTLDDVEPGVRSRRAGRLTEASRGAKSLDLEPTYEGLKRAGVTTWRSNTNHFEPTYEGSKHDGLVREVAPIDGLEPTYEGLKLVSDLEGQLTNSNQRKSTPGDLCGARCPPRPYPGLLSDPCCQSNESGLDRSAAVHAR</sequence>
<proteinExistence type="predicted"/>
<organism evidence="2 3">
    <name type="scientific">Candidatus Methylacidithermus pantelleriae</name>
    <dbReference type="NCBI Taxonomy" id="2744239"/>
    <lineage>
        <taxon>Bacteria</taxon>
        <taxon>Pseudomonadati</taxon>
        <taxon>Verrucomicrobiota</taxon>
        <taxon>Methylacidiphilae</taxon>
        <taxon>Methylacidiphilales</taxon>
        <taxon>Methylacidiphilaceae</taxon>
        <taxon>Candidatus Methylacidithermus</taxon>
    </lineage>
</organism>
<dbReference type="EMBL" id="CAJNOB010000062">
    <property type="protein sequence ID" value="CAF0704343.1"/>
    <property type="molecule type" value="Genomic_DNA"/>
</dbReference>